<evidence type="ECO:0000313" key="3">
    <source>
        <dbReference type="EMBL" id="EGK70716.1"/>
    </source>
</evidence>
<dbReference type="Proteomes" id="UP000005019">
    <property type="component" value="Unassembled WGS sequence"/>
</dbReference>
<reference evidence="3 4" key="1">
    <citation type="journal article" date="2011" name="J. Bacteriol.">
        <title>Genome sequence of Methyloversatilis universalis FAM5T, a methylotrophic representative of the order Rhodocyclales.</title>
        <authorList>
            <person name="Kittichotirat W."/>
            <person name="Good N.M."/>
            <person name="Hall R."/>
            <person name="Bringel F."/>
            <person name="Lajus A."/>
            <person name="Medigue C."/>
            <person name="Smalley N.E."/>
            <person name="Beck D."/>
            <person name="Bumgarner R."/>
            <person name="Vuilleumier S."/>
            <person name="Kalyuzhnaya M.G."/>
        </authorList>
    </citation>
    <scope>NUCLEOTIDE SEQUENCE [LARGE SCALE GENOMIC DNA]</scope>
    <source>
        <strain evidence="4">ATCC BAA-1314 / JCM 13912 / FAM5</strain>
    </source>
</reference>
<dbReference type="InterPro" id="IPR036513">
    <property type="entry name" value="STAS_dom_sf"/>
</dbReference>
<dbReference type="Pfam" id="PF01740">
    <property type="entry name" value="STAS"/>
    <property type="match status" value="1"/>
</dbReference>
<gene>
    <name evidence="3" type="ORF">METUNv1_02937</name>
</gene>
<organism evidence="3 4">
    <name type="scientific">Methyloversatilis universalis (strain ATCC BAA-1314 / DSM 25237 / JCM 13912 / CCUG 52030 / FAM5)</name>
    <dbReference type="NCBI Taxonomy" id="1000565"/>
    <lineage>
        <taxon>Bacteria</taxon>
        <taxon>Pseudomonadati</taxon>
        <taxon>Pseudomonadota</taxon>
        <taxon>Betaproteobacteria</taxon>
        <taxon>Nitrosomonadales</taxon>
        <taxon>Sterolibacteriaceae</taxon>
        <taxon>Methyloversatilis</taxon>
    </lineage>
</organism>
<keyword evidence="4" id="KW-1185">Reference proteome</keyword>
<feature type="region of interest" description="Disordered" evidence="1">
    <location>
        <begin position="1"/>
        <end position="40"/>
    </location>
</feature>
<dbReference type="AlphaFoldDB" id="F5RF60"/>
<dbReference type="Gene3D" id="3.30.750.24">
    <property type="entry name" value="STAS domain"/>
    <property type="match status" value="1"/>
</dbReference>
<evidence type="ECO:0000259" key="2">
    <source>
        <dbReference type="PROSITE" id="PS50801"/>
    </source>
</evidence>
<dbReference type="EMBL" id="AFHG01000053">
    <property type="protein sequence ID" value="EGK70716.1"/>
    <property type="molecule type" value="Genomic_DNA"/>
</dbReference>
<dbReference type="eggNOG" id="COG1366">
    <property type="taxonomic scope" value="Bacteria"/>
</dbReference>
<dbReference type="SUPFAM" id="SSF52091">
    <property type="entry name" value="SpoIIaa-like"/>
    <property type="match status" value="1"/>
</dbReference>
<dbReference type="RefSeq" id="WP_008063001.1">
    <property type="nucleotide sequence ID" value="NZ_AFHG01000053.1"/>
</dbReference>
<feature type="compositionally biased region" description="Low complexity" evidence="1">
    <location>
        <begin position="22"/>
        <end position="35"/>
    </location>
</feature>
<sequence>MAFSFFKKTPATPQVETRKPARPAAPSAVPASRAPDTGFASSVAPSSAGLISLDFVSKDPLDGARRTGKGELEVRDVSSGLHPVVEEAAMLFANGDDEAALSVLEKATFDELGNSTEQVWAMLFDLCHALGRIDAFEAHALAYAERFERSAPTWPATPSGGACGGPPTLTLSGKLTAASQPSISQIERLSAKAPVVRLDLARLHEVDEDGARLLLDVLTDVRRRGHGVAMLSAAGLRDLLAPRVVPGQAEGPAQWLLYLETLQQLGDEANFEEFAIQYAITFELSPPSWDARWVASALVPPAAETAQPVCGGPIALRGEIVGARQDAFAVLQQADLPQGLMKVDCSDLRRMDFISAGLLFNVITAVQATGRQPRLVDVRPMVAALLLLIGVAAVAEIQQRRF</sequence>
<comment type="caution">
    <text evidence="3">The sequence shown here is derived from an EMBL/GenBank/DDBJ whole genome shotgun (WGS) entry which is preliminary data.</text>
</comment>
<proteinExistence type="predicted"/>
<evidence type="ECO:0000256" key="1">
    <source>
        <dbReference type="SAM" id="MobiDB-lite"/>
    </source>
</evidence>
<dbReference type="OrthoDB" id="5298269at2"/>
<name>F5RF60_METUF</name>
<dbReference type="STRING" id="1000565.METUNv1_02937"/>
<protein>
    <submittedName>
        <fullName evidence="3">Sulfate transporter/antisigma-factor antagonist STAS</fullName>
    </submittedName>
</protein>
<feature type="domain" description="STAS" evidence="2">
    <location>
        <begin position="343"/>
        <end position="402"/>
    </location>
</feature>
<accession>F5RF60</accession>
<dbReference type="InterPro" id="IPR002645">
    <property type="entry name" value="STAS_dom"/>
</dbReference>
<dbReference type="PROSITE" id="PS50801">
    <property type="entry name" value="STAS"/>
    <property type="match status" value="1"/>
</dbReference>
<evidence type="ECO:0000313" key="4">
    <source>
        <dbReference type="Proteomes" id="UP000005019"/>
    </source>
</evidence>